<evidence type="ECO:0000256" key="4">
    <source>
        <dbReference type="ARBA" id="ARBA00023136"/>
    </source>
</evidence>
<dbReference type="Pfam" id="PF03006">
    <property type="entry name" value="HlyIII"/>
    <property type="match status" value="1"/>
</dbReference>
<feature type="transmembrane region" description="Helical" evidence="6">
    <location>
        <begin position="227"/>
        <end position="246"/>
    </location>
</feature>
<dbReference type="Proteomes" id="UP001293593">
    <property type="component" value="Unassembled WGS sequence"/>
</dbReference>
<dbReference type="PANTHER" id="PTHR20855">
    <property type="entry name" value="ADIPOR/PROGESTIN RECEPTOR-RELATED"/>
    <property type="match status" value="1"/>
</dbReference>
<feature type="transmembrane region" description="Helical" evidence="6">
    <location>
        <begin position="258"/>
        <end position="279"/>
    </location>
</feature>
<accession>A0AAE1J807</accession>
<organism evidence="7 8">
    <name type="scientific">Acacia crassicarpa</name>
    <name type="common">northern wattle</name>
    <dbReference type="NCBI Taxonomy" id="499986"/>
    <lineage>
        <taxon>Eukaryota</taxon>
        <taxon>Viridiplantae</taxon>
        <taxon>Streptophyta</taxon>
        <taxon>Embryophyta</taxon>
        <taxon>Tracheophyta</taxon>
        <taxon>Spermatophyta</taxon>
        <taxon>Magnoliopsida</taxon>
        <taxon>eudicotyledons</taxon>
        <taxon>Gunneridae</taxon>
        <taxon>Pentapetalae</taxon>
        <taxon>rosids</taxon>
        <taxon>fabids</taxon>
        <taxon>Fabales</taxon>
        <taxon>Fabaceae</taxon>
        <taxon>Caesalpinioideae</taxon>
        <taxon>mimosoid clade</taxon>
        <taxon>Acacieae</taxon>
        <taxon>Acacia</taxon>
    </lineage>
</organism>
<name>A0AAE1J807_9FABA</name>
<evidence type="ECO:0000256" key="3">
    <source>
        <dbReference type="ARBA" id="ARBA00022989"/>
    </source>
</evidence>
<dbReference type="GO" id="GO:0046872">
    <property type="term" value="F:metal ion binding"/>
    <property type="evidence" value="ECO:0007669"/>
    <property type="project" value="UniProtKB-KW"/>
</dbReference>
<feature type="transmembrane region" description="Helical" evidence="6">
    <location>
        <begin position="76"/>
        <end position="95"/>
    </location>
</feature>
<dbReference type="GO" id="GO:0038023">
    <property type="term" value="F:signaling receptor activity"/>
    <property type="evidence" value="ECO:0007669"/>
    <property type="project" value="TreeGrafter"/>
</dbReference>
<comment type="subcellular location">
    <subcellularLocation>
        <location evidence="1">Membrane</location>
        <topology evidence="1">Multi-pass membrane protein</topology>
    </subcellularLocation>
</comment>
<evidence type="ECO:0000313" key="8">
    <source>
        <dbReference type="Proteomes" id="UP001293593"/>
    </source>
</evidence>
<dbReference type="EMBL" id="JAWXYG010000008">
    <property type="protein sequence ID" value="KAK4265425.1"/>
    <property type="molecule type" value="Genomic_DNA"/>
</dbReference>
<keyword evidence="5" id="KW-0862">Zinc</keyword>
<keyword evidence="4 6" id="KW-0472">Membrane</keyword>
<dbReference type="InterPro" id="IPR004254">
    <property type="entry name" value="AdipoR/HlyIII-related"/>
</dbReference>
<feature type="transmembrane region" description="Helical" evidence="6">
    <location>
        <begin position="199"/>
        <end position="221"/>
    </location>
</feature>
<keyword evidence="8" id="KW-1185">Reference proteome</keyword>
<evidence type="ECO:0000256" key="2">
    <source>
        <dbReference type="ARBA" id="ARBA00022692"/>
    </source>
</evidence>
<evidence type="ECO:0000256" key="6">
    <source>
        <dbReference type="SAM" id="Phobius"/>
    </source>
</evidence>
<evidence type="ECO:0000256" key="5">
    <source>
        <dbReference type="PIRSR" id="PIRSR604254-1"/>
    </source>
</evidence>
<dbReference type="AlphaFoldDB" id="A0AAE1J807"/>
<gene>
    <name evidence="7" type="ORF">QN277_026480</name>
</gene>
<keyword evidence="3 6" id="KW-1133">Transmembrane helix</keyword>
<evidence type="ECO:0000256" key="1">
    <source>
        <dbReference type="ARBA" id="ARBA00004141"/>
    </source>
</evidence>
<feature type="binding site" evidence="5">
    <location>
        <position position="328"/>
    </location>
    <ligand>
        <name>Zn(2+)</name>
        <dbReference type="ChEBI" id="CHEBI:29105"/>
    </ligand>
</feature>
<keyword evidence="5" id="KW-0479">Metal-binding</keyword>
<feature type="transmembrane region" description="Helical" evidence="6">
    <location>
        <begin position="163"/>
        <end position="187"/>
    </location>
</feature>
<keyword evidence="2 6" id="KW-0812">Transmembrane</keyword>
<dbReference type="GO" id="GO:0016020">
    <property type="term" value="C:membrane"/>
    <property type="evidence" value="ECO:0007669"/>
    <property type="project" value="UniProtKB-SubCell"/>
</dbReference>
<reference evidence="7" key="1">
    <citation type="submission" date="2023-10" db="EMBL/GenBank/DDBJ databases">
        <title>Chromosome-level genome of the transformable northern wattle, Acacia crassicarpa.</title>
        <authorList>
            <person name="Massaro I."/>
            <person name="Sinha N.R."/>
            <person name="Poethig S."/>
            <person name="Leichty A.R."/>
        </authorList>
    </citation>
    <scope>NUCLEOTIDE SEQUENCE</scope>
    <source>
        <strain evidence="7">Acra3RX</strain>
        <tissue evidence="7">Leaf</tissue>
    </source>
</reference>
<evidence type="ECO:0008006" key="9">
    <source>
        <dbReference type="Google" id="ProtNLM"/>
    </source>
</evidence>
<dbReference type="PANTHER" id="PTHR20855:SF100">
    <property type="entry name" value="HEPTAHELICAL TRANSMEMBRANE PROTEIN 2"/>
    <property type="match status" value="1"/>
</dbReference>
<protein>
    <recommendedName>
        <fullName evidence="9">Heptahelical transmembrane protein 2</fullName>
    </recommendedName>
</protein>
<feature type="binding site" evidence="5">
    <location>
        <position position="183"/>
    </location>
    <ligand>
        <name>Zn(2+)</name>
        <dbReference type="ChEBI" id="CHEBI:29105"/>
    </ligand>
</feature>
<sequence length="361" mass="40541">MTSHYWRANISRKSSKNGPQMKEKAKKTTKFERRLVRYQELPEYLKDNEYILNFYRSEWPVKDALWSVFSWHNETLNIWTHLAGFLIFVAIALVSTMKTIRLELGDFASNLCRVVAGAALTATTKAMNGSGSNQFTDLQFRQISETAIVEELREYGAETIPTWPWFVFLAGGMGCLACSSLSHLLACHSKRYSLFFWRLDYAGIALMIVSSFVAPIYYAFFCNPLASQIYLTSISLLGILVIITLLSPSLSAPQFRPFRATLFLSMGFSGVIPAAHALALHWGHPHISVSLVYELAMALLYATGAGFYVSRFPERWKPGAFDIAGHSHQIFHVFVVLGALAHCIATVVIMDFRRALPICGV</sequence>
<feature type="transmembrane region" description="Helical" evidence="6">
    <location>
        <begin position="330"/>
        <end position="350"/>
    </location>
</feature>
<comment type="caution">
    <text evidence="7">The sequence shown here is derived from an EMBL/GenBank/DDBJ whole genome shotgun (WGS) entry which is preliminary data.</text>
</comment>
<evidence type="ECO:0000313" key="7">
    <source>
        <dbReference type="EMBL" id="KAK4265425.1"/>
    </source>
</evidence>
<feature type="binding site" evidence="5">
    <location>
        <position position="332"/>
    </location>
    <ligand>
        <name>Zn(2+)</name>
        <dbReference type="ChEBI" id="CHEBI:29105"/>
    </ligand>
</feature>
<dbReference type="GO" id="GO:0009725">
    <property type="term" value="P:response to hormone"/>
    <property type="evidence" value="ECO:0007669"/>
    <property type="project" value="TreeGrafter"/>
</dbReference>
<proteinExistence type="predicted"/>
<feature type="transmembrane region" description="Helical" evidence="6">
    <location>
        <begin position="291"/>
        <end position="309"/>
    </location>
</feature>
<dbReference type="GO" id="GO:0009744">
    <property type="term" value="P:response to sucrose"/>
    <property type="evidence" value="ECO:0007669"/>
    <property type="project" value="UniProtKB-ARBA"/>
</dbReference>